<dbReference type="PANTHER" id="PTHR43462">
    <property type="entry name" value="ALANYL-TRNA EDITING PROTEIN"/>
    <property type="match status" value="1"/>
</dbReference>
<keyword evidence="4" id="KW-0479">Metal-binding</keyword>
<evidence type="ECO:0000313" key="9">
    <source>
        <dbReference type="Proteomes" id="UP001064933"/>
    </source>
</evidence>
<organism evidence="8 9">
    <name type="scientific">Roseateles amylovorans</name>
    <dbReference type="NCBI Taxonomy" id="2978473"/>
    <lineage>
        <taxon>Bacteria</taxon>
        <taxon>Pseudomonadati</taxon>
        <taxon>Pseudomonadota</taxon>
        <taxon>Betaproteobacteria</taxon>
        <taxon>Burkholderiales</taxon>
        <taxon>Sphaerotilaceae</taxon>
        <taxon>Roseateles</taxon>
    </lineage>
</organism>
<dbReference type="SUPFAM" id="SSF50447">
    <property type="entry name" value="Translation proteins"/>
    <property type="match status" value="1"/>
</dbReference>
<dbReference type="Pfam" id="PF01411">
    <property type="entry name" value="tRNA-synt_2c"/>
    <property type="match status" value="1"/>
</dbReference>
<dbReference type="RefSeq" id="WP_261758637.1">
    <property type="nucleotide sequence ID" value="NZ_CP104562.2"/>
</dbReference>
<dbReference type="SMART" id="SM00863">
    <property type="entry name" value="tRNA_SAD"/>
    <property type="match status" value="1"/>
</dbReference>
<keyword evidence="9" id="KW-1185">Reference proteome</keyword>
<gene>
    <name evidence="8" type="ORF">N4261_02375</name>
</gene>
<dbReference type="PANTHER" id="PTHR43462:SF1">
    <property type="entry name" value="ALANYL-TRNA EDITING PROTEIN AARSD1"/>
    <property type="match status" value="1"/>
</dbReference>
<dbReference type="Proteomes" id="UP001064933">
    <property type="component" value="Chromosome"/>
</dbReference>
<evidence type="ECO:0000256" key="2">
    <source>
        <dbReference type="ARBA" id="ARBA00004496"/>
    </source>
</evidence>
<dbReference type="InterPro" id="IPR018164">
    <property type="entry name" value="Ala-tRNA-synth_IIc_N"/>
</dbReference>
<comment type="subcellular location">
    <subcellularLocation>
        <location evidence="2">Cytoplasm</location>
    </subcellularLocation>
</comment>
<protein>
    <recommendedName>
        <fullName evidence="3">Alanine--tRNA ligase</fullName>
    </recommendedName>
    <alternativeName>
        <fullName evidence="6">Alanyl-tRNA synthetase</fullName>
    </alternativeName>
</protein>
<proteinExistence type="predicted"/>
<evidence type="ECO:0000313" key="8">
    <source>
        <dbReference type="EMBL" id="UXH78806.1"/>
    </source>
</evidence>
<sequence length="266" mass="28297">MSTVDLFRDDAQRRECTATLLRADERGLLLDRTVFYPQGGGQAGDAGELTLGDGRVIRIVDTRKGDGGEILHLPAPEQALALEGLVPGLPVTARIDWARRHAHMRFHTATHLLCALVPHPVDGCSITAGYARLDFHMTDALDKDTLTAGIARLVAQAQPVRHRWITDEELDANPGLVRSMSVQPPRGSGRVRLLEIEGIDLQPCGGTHVANTAEIGDVVVTKIEKKSAKTRRVVLGFASPVVPAVAGVGTSCAASEVITPSTGACA</sequence>
<evidence type="ECO:0000256" key="3">
    <source>
        <dbReference type="ARBA" id="ARBA00017959"/>
    </source>
</evidence>
<dbReference type="Pfam" id="PF07973">
    <property type="entry name" value="tRNA_SAD"/>
    <property type="match status" value="1"/>
</dbReference>
<keyword evidence="5" id="KW-0862">Zinc</keyword>
<evidence type="ECO:0000256" key="1">
    <source>
        <dbReference type="ARBA" id="ARBA00001947"/>
    </source>
</evidence>
<name>A0ABY6B080_9BURK</name>
<feature type="domain" description="Alanyl-transfer RNA synthetases family profile" evidence="7">
    <location>
        <begin position="1"/>
        <end position="233"/>
    </location>
</feature>
<dbReference type="InterPro" id="IPR018165">
    <property type="entry name" value="Ala-tRNA-synth_IIc_core"/>
</dbReference>
<dbReference type="PROSITE" id="PS50860">
    <property type="entry name" value="AA_TRNA_LIGASE_II_ALA"/>
    <property type="match status" value="1"/>
</dbReference>
<reference evidence="8" key="1">
    <citation type="submission" date="2022-10" db="EMBL/GenBank/DDBJ databases">
        <title>Characterization and whole genome sequencing of a new Roseateles species, isolated from fresh water.</title>
        <authorList>
            <person name="Guliayeva D.Y."/>
            <person name="Akhremchuk A.E."/>
            <person name="Sikolenko M.A."/>
            <person name="Valentovich L.N."/>
            <person name="Sidarenka A.V."/>
        </authorList>
    </citation>
    <scope>NUCLEOTIDE SEQUENCE</scope>
    <source>
        <strain evidence="8">BIM B-1768</strain>
    </source>
</reference>
<dbReference type="Gene3D" id="2.40.30.130">
    <property type="match status" value="1"/>
</dbReference>
<accession>A0ABY6B080</accession>
<evidence type="ECO:0000256" key="4">
    <source>
        <dbReference type="ARBA" id="ARBA00022723"/>
    </source>
</evidence>
<comment type="cofactor">
    <cofactor evidence="1">
        <name>Zn(2+)</name>
        <dbReference type="ChEBI" id="CHEBI:29105"/>
    </cofactor>
</comment>
<dbReference type="EMBL" id="CP104562">
    <property type="protein sequence ID" value="UXH78806.1"/>
    <property type="molecule type" value="Genomic_DNA"/>
</dbReference>
<evidence type="ECO:0000256" key="5">
    <source>
        <dbReference type="ARBA" id="ARBA00022833"/>
    </source>
</evidence>
<dbReference type="InterPro" id="IPR012947">
    <property type="entry name" value="tRNA_SAD"/>
</dbReference>
<dbReference type="SUPFAM" id="SSF55186">
    <property type="entry name" value="ThrRS/AlaRS common domain"/>
    <property type="match status" value="1"/>
</dbReference>
<dbReference type="InterPro" id="IPR051335">
    <property type="entry name" value="Alanyl-tRNA_Editing_Enzymes"/>
</dbReference>
<dbReference type="InterPro" id="IPR009000">
    <property type="entry name" value="Transl_B-barrel_sf"/>
</dbReference>
<evidence type="ECO:0000256" key="6">
    <source>
        <dbReference type="ARBA" id="ARBA00032577"/>
    </source>
</evidence>
<dbReference type="Gene3D" id="3.30.980.10">
    <property type="entry name" value="Threonyl-trna Synthetase, Chain A, domain 2"/>
    <property type="match status" value="1"/>
</dbReference>
<dbReference type="InterPro" id="IPR018163">
    <property type="entry name" value="Thr/Ala-tRNA-synth_IIc_edit"/>
</dbReference>
<evidence type="ECO:0000259" key="7">
    <source>
        <dbReference type="PROSITE" id="PS50860"/>
    </source>
</evidence>